<evidence type="ECO:0000313" key="1">
    <source>
        <dbReference type="EMBL" id="WFG95905.1"/>
    </source>
</evidence>
<dbReference type="Proteomes" id="UP001214629">
    <property type="component" value="Chromosome"/>
</dbReference>
<accession>A0AAX3SXC3</accession>
<protein>
    <recommendedName>
        <fullName evidence="3">Plectrovirus-related protein</fullName>
    </recommendedName>
</protein>
<dbReference type="EMBL" id="CP096246">
    <property type="protein sequence ID" value="WFG95905.1"/>
    <property type="molecule type" value="Genomic_DNA"/>
</dbReference>
<gene>
    <name evidence="1" type="ORF">M0C40_07325</name>
</gene>
<name>A0AAX3SXC3_SPICI</name>
<evidence type="ECO:0008006" key="3">
    <source>
        <dbReference type="Google" id="ProtNLM"/>
    </source>
</evidence>
<sequence length="65" mass="7642">MEILKIFSFLLKILSFNQNIGDNFFEKEKINIVNKDNNNNNIKQINFDLKSKLDINFKITFNTGS</sequence>
<evidence type="ECO:0000313" key="2">
    <source>
        <dbReference type="Proteomes" id="UP001214629"/>
    </source>
</evidence>
<dbReference type="RefSeq" id="WP_277938346.1">
    <property type="nucleotide sequence ID" value="NZ_CP096246.1"/>
</dbReference>
<keyword evidence="2" id="KW-1185">Reference proteome</keyword>
<reference evidence="1 2" key="1">
    <citation type="submission" date="2022-04" db="EMBL/GenBank/DDBJ databases">
        <title>Whole genome of Spiroplasma citri.</title>
        <authorList>
            <person name="Khanchezar A."/>
            <person name="Izadpanah K."/>
            <person name="Taghavi M."/>
            <person name="Ghorbani A."/>
            <person name="Beven L."/>
        </authorList>
    </citation>
    <scope>NUCLEOTIDE SEQUENCE [LARGE SCALE GENOMIC DNA]</scope>
    <source>
        <strain evidence="1 2">D4</strain>
    </source>
</reference>
<dbReference type="AlphaFoldDB" id="A0AAX3SXC3"/>
<organism evidence="1 2">
    <name type="scientific">Spiroplasma citri</name>
    <dbReference type="NCBI Taxonomy" id="2133"/>
    <lineage>
        <taxon>Bacteria</taxon>
        <taxon>Bacillati</taxon>
        <taxon>Mycoplasmatota</taxon>
        <taxon>Mollicutes</taxon>
        <taxon>Entomoplasmatales</taxon>
        <taxon>Spiroplasmataceae</taxon>
        <taxon>Spiroplasma</taxon>
    </lineage>
</organism>
<proteinExistence type="predicted"/>